<gene>
    <name evidence="8" type="ORF">C8D76_10254</name>
</gene>
<dbReference type="Pfam" id="PF05175">
    <property type="entry name" value="MTS"/>
    <property type="match status" value="1"/>
</dbReference>
<dbReference type="PANTHER" id="PTHR47739">
    <property type="entry name" value="TRNA1(VAL) (ADENINE(37)-N6)-METHYLTRANSFERASE"/>
    <property type="match status" value="1"/>
</dbReference>
<keyword evidence="9" id="KW-1185">Reference proteome</keyword>
<evidence type="ECO:0000313" key="8">
    <source>
        <dbReference type="EMBL" id="PVX41358.1"/>
    </source>
</evidence>
<dbReference type="PROSITE" id="PS00092">
    <property type="entry name" value="N6_MTASE"/>
    <property type="match status" value="1"/>
</dbReference>
<dbReference type="Gene3D" id="3.40.50.150">
    <property type="entry name" value="Vaccinia Virus protein VP39"/>
    <property type="match status" value="1"/>
</dbReference>
<evidence type="ECO:0000256" key="4">
    <source>
        <dbReference type="ARBA" id="ARBA00022691"/>
    </source>
</evidence>
<evidence type="ECO:0000256" key="1">
    <source>
        <dbReference type="ARBA" id="ARBA00022490"/>
    </source>
</evidence>
<dbReference type="InterPro" id="IPR002052">
    <property type="entry name" value="DNA_methylase_N6_adenine_CS"/>
</dbReference>
<keyword evidence="2 6" id="KW-0489">Methyltransferase</keyword>
<dbReference type="GO" id="GO:0016430">
    <property type="term" value="F:tRNA (adenine-N6)-methyltransferase activity"/>
    <property type="evidence" value="ECO:0007669"/>
    <property type="project" value="UniProtKB-UniRule"/>
</dbReference>
<sequence>MAKSQGFSFKQFHINHDRCAMKVGTDGILLGAWADVSQASSCLDLGTGSGLIALMLAQRTLNTQIVGVEIDPDAAQQACENVKNSPWAERVQIVQQDIALFAKKCGQNGQLFDVIVANPPYFPQGVDCISDARNTARYTALLSHLDWLLHAEQCLAPNGTIHFVLPFAQGENLLNLTALFCIRRCDVVTKLGKAPQRILLSFAREKQECEHTELVIYDEHNQYTAEFRQLTQDFYLNF</sequence>
<dbReference type="InterPro" id="IPR029063">
    <property type="entry name" value="SAM-dependent_MTases_sf"/>
</dbReference>
<dbReference type="AlphaFoldDB" id="A0A2U0TCP7"/>
<name>A0A2U0TCP7_9PAST</name>
<dbReference type="EMBL" id="QENU01000002">
    <property type="protein sequence ID" value="PVX41358.1"/>
    <property type="molecule type" value="Genomic_DNA"/>
</dbReference>
<accession>A0A2U0TCP7</accession>
<dbReference type="SUPFAM" id="SSF53335">
    <property type="entry name" value="S-adenosyl-L-methionine-dependent methyltransferases"/>
    <property type="match status" value="1"/>
</dbReference>
<organism evidence="8 9">
    <name type="scientific">Alitibacter langaaensis DSM 22999</name>
    <dbReference type="NCBI Taxonomy" id="1122935"/>
    <lineage>
        <taxon>Bacteria</taxon>
        <taxon>Pseudomonadati</taxon>
        <taxon>Pseudomonadota</taxon>
        <taxon>Gammaproteobacteria</taxon>
        <taxon>Pasteurellales</taxon>
        <taxon>Pasteurellaceae</taxon>
        <taxon>Alitibacter</taxon>
    </lineage>
</organism>
<dbReference type="CDD" id="cd02440">
    <property type="entry name" value="AdoMet_MTases"/>
    <property type="match status" value="1"/>
</dbReference>
<keyword evidence="5 6" id="KW-0819">tRNA processing</keyword>
<dbReference type="RefSeq" id="WP_116631152.1">
    <property type="nucleotide sequence ID" value="NZ_QENU01000002.1"/>
</dbReference>
<proteinExistence type="inferred from homology"/>
<evidence type="ECO:0000313" key="9">
    <source>
        <dbReference type="Proteomes" id="UP000245909"/>
    </source>
</evidence>
<dbReference type="Proteomes" id="UP000245909">
    <property type="component" value="Unassembled WGS sequence"/>
</dbReference>
<dbReference type="PRINTS" id="PR00507">
    <property type="entry name" value="N12N6MTFRASE"/>
</dbReference>
<evidence type="ECO:0000256" key="6">
    <source>
        <dbReference type="HAMAP-Rule" id="MF_01872"/>
    </source>
</evidence>
<dbReference type="GO" id="GO:0032259">
    <property type="term" value="P:methylation"/>
    <property type="evidence" value="ECO:0007669"/>
    <property type="project" value="UniProtKB-KW"/>
</dbReference>
<dbReference type="GO" id="GO:0003676">
    <property type="term" value="F:nucleic acid binding"/>
    <property type="evidence" value="ECO:0007669"/>
    <property type="project" value="InterPro"/>
</dbReference>
<dbReference type="HAMAP" id="MF_01872">
    <property type="entry name" value="tRNA_methyltr_YfiC"/>
    <property type="match status" value="1"/>
</dbReference>
<dbReference type="OrthoDB" id="5383291at2"/>
<dbReference type="EC" id="2.1.1.223" evidence="6"/>
<dbReference type="GO" id="GO:0008033">
    <property type="term" value="P:tRNA processing"/>
    <property type="evidence" value="ECO:0007669"/>
    <property type="project" value="UniProtKB-UniRule"/>
</dbReference>
<comment type="function">
    <text evidence="6">Specifically methylates the adenine in position 37 of tRNA(1)(Val) (anticodon cmo5UAC).</text>
</comment>
<dbReference type="PANTHER" id="PTHR47739:SF1">
    <property type="entry name" value="TRNA1(VAL) (ADENINE(37)-N6)-METHYLTRANSFERASE"/>
    <property type="match status" value="1"/>
</dbReference>
<keyword evidence="3 6" id="KW-0808">Transferase</keyword>
<dbReference type="InterPro" id="IPR007848">
    <property type="entry name" value="Small_mtfrase_dom"/>
</dbReference>
<keyword evidence="1 6" id="KW-0963">Cytoplasm</keyword>
<comment type="catalytic activity">
    <reaction evidence="6">
        <text>adenosine(37) in tRNA1(Val) + S-adenosyl-L-methionine = N(6)-methyladenosine(37) in tRNA1(Val) + S-adenosyl-L-homocysteine + H(+)</text>
        <dbReference type="Rhea" id="RHEA:43160"/>
        <dbReference type="Rhea" id="RHEA-COMP:10369"/>
        <dbReference type="Rhea" id="RHEA-COMP:10370"/>
        <dbReference type="ChEBI" id="CHEBI:15378"/>
        <dbReference type="ChEBI" id="CHEBI:57856"/>
        <dbReference type="ChEBI" id="CHEBI:59789"/>
        <dbReference type="ChEBI" id="CHEBI:74411"/>
        <dbReference type="ChEBI" id="CHEBI:74449"/>
        <dbReference type="EC" id="2.1.1.223"/>
    </reaction>
</comment>
<dbReference type="GO" id="GO:0005737">
    <property type="term" value="C:cytoplasm"/>
    <property type="evidence" value="ECO:0007669"/>
    <property type="project" value="UniProtKB-SubCell"/>
</dbReference>
<keyword evidence="4 6" id="KW-0949">S-adenosyl-L-methionine</keyword>
<evidence type="ECO:0000259" key="7">
    <source>
        <dbReference type="Pfam" id="PF05175"/>
    </source>
</evidence>
<comment type="caution">
    <text evidence="8">The sequence shown here is derived from an EMBL/GenBank/DDBJ whole genome shotgun (WGS) entry which is preliminary data.</text>
</comment>
<comment type="subcellular location">
    <subcellularLocation>
        <location evidence="6">Cytoplasm</location>
    </subcellularLocation>
</comment>
<evidence type="ECO:0000256" key="5">
    <source>
        <dbReference type="ARBA" id="ARBA00022694"/>
    </source>
</evidence>
<evidence type="ECO:0000256" key="2">
    <source>
        <dbReference type="ARBA" id="ARBA00022603"/>
    </source>
</evidence>
<dbReference type="InterPro" id="IPR050210">
    <property type="entry name" value="tRNA_Adenine-N(6)_MTase"/>
</dbReference>
<evidence type="ECO:0000256" key="3">
    <source>
        <dbReference type="ARBA" id="ARBA00022679"/>
    </source>
</evidence>
<feature type="domain" description="Methyltransferase small" evidence="7">
    <location>
        <begin position="38"/>
        <end position="125"/>
    </location>
</feature>
<protein>
    <recommendedName>
        <fullName evidence="6">tRNA1(Val) (adenine(37)-N6)-methyltransferase</fullName>
        <ecNumber evidence="6">2.1.1.223</ecNumber>
    </recommendedName>
    <alternativeName>
        <fullName evidence="6">tRNA m6A37 methyltransferase</fullName>
    </alternativeName>
</protein>
<reference evidence="8 9" key="1">
    <citation type="submission" date="2018-05" db="EMBL/GenBank/DDBJ databases">
        <title>Genomic Encyclopedia of Type Strains, Phase IV (KMG-IV): sequencing the most valuable type-strain genomes for metagenomic binning, comparative biology and taxonomic classification.</title>
        <authorList>
            <person name="Goeker M."/>
        </authorList>
    </citation>
    <scope>NUCLEOTIDE SEQUENCE [LARGE SCALE GENOMIC DNA]</scope>
    <source>
        <strain evidence="8 9">DSM 22999</strain>
    </source>
</reference>
<comment type="similarity">
    <text evidence="6">Belongs to the methyltransferase superfamily. tRNA (adenine-N(6)-)-methyltransferase family.</text>
</comment>
<dbReference type="InterPro" id="IPR022882">
    <property type="entry name" value="tRNA_adenine-N6_MeTrfase"/>
</dbReference>